<proteinExistence type="predicted"/>
<protein>
    <submittedName>
        <fullName evidence="1">CENP-V/GFA domain-containing protein</fullName>
    </submittedName>
</protein>
<organism evidence="1">
    <name type="scientific">Mesocestoides corti</name>
    <name type="common">Flatworm</name>
    <dbReference type="NCBI Taxonomy" id="53468"/>
    <lineage>
        <taxon>Eukaryota</taxon>
        <taxon>Metazoa</taxon>
        <taxon>Spiralia</taxon>
        <taxon>Lophotrochozoa</taxon>
        <taxon>Platyhelminthes</taxon>
        <taxon>Cestoda</taxon>
        <taxon>Eucestoda</taxon>
        <taxon>Cyclophyllidea</taxon>
        <taxon>Mesocestoididae</taxon>
        <taxon>Mesocestoides</taxon>
    </lineage>
</organism>
<sequence>MYFAGRGAAPTRVPPANNLQVMCIACANCGVSALGPVTFDGGLDRKPRCALGAQMTIPGAWNHSIVKIDSVMVLSISEVPKEASVLLFQLPNRLGWCVLSVGIRESPSLCV</sequence>
<name>A0A5K3EL81_MESCO</name>
<dbReference type="AlphaFoldDB" id="A0A5K3EL81"/>
<dbReference type="WBParaSite" id="MCU_001034-RA">
    <property type="protein sequence ID" value="MCU_001034-RA"/>
    <property type="gene ID" value="MCU_001034"/>
</dbReference>
<accession>A0A5K3EL81</accession>
<reference evidence="1" key="1">
    <citation type="submission" date="2019-11" db="UniProtKB">
        <authorList>
            <consortium name="WormBaseParasite"/>
        </authorList>
    </citation>
    <scope>IDENTIFICATION</scope>
</reference>
<evidence type="ECO:0000313" key="1">
    <source>
        <dbReference type="WBParaSite" id="MCU_001034-RA"/>
    </source>
</evidence>